<dbReference type="AlphaFoldDB" id="C3YE58"/>
<reference evidence="5" key="1">
    <citation type="journal article" date="2008" name="Nature">
        <title>The amphioxus genome and the evolution of the chordate karyotype.</title>
        <authorList>
            <consortium name="US DOE Joint Genome Institute (JGI-PGF)"/>
            <person name="Putnam N.H."/>
            <person name="Butts T."/>
            <person name="Ferrier D.E.K."/>
            <person name="Furlong R.F."/>
            <person name="Hellsten U."/>
            <person name="Kawashima T."/>
            <person name="Robinson-Rechavi M."/>
            <person name="Shoguchi E."/>
            <person name="Terry A."/>
            <person name="Yu J.-K."/>
            <person name="Benito-Gutierrez E.L."/>
            <person name="Dubchak I."/>
            <person name="Garcia-Fernandez J."/>
            <person name="Gibson-Brown J.J."/>
            <person name="Grigoriev I.V."/>
            <person name="Horton A.C."/>
            <person name="de Jong P.J."/>
            <person name="Jurka J."/>
            <person name="Kapitonov V.V."/>
            <person name="Kohara Y."/>
            <person name="Kuroki Y."/>
            <person name="Lindquist E."/>
            <person name="Lucas S."/>
            <person name="Osoegawa K."/>
            <person name="Pennacchio L.A."/>
            <person name="Salamov A.A."/>
            <person name="Satou Y."/>
            <person name="Sauka-Spengler T."/>
            <person name="Schmutz J."/>
            <person name="Shin-I T."/>
            <person name="Toyoda A."/>
            <person name="Bronner-Fraser M."/>
            <person name="Fujiyama A."/>
            <person name="Holland L.Z."/>
            <person name="Holland P.W.H."/>
            <person name="Satoh N."/>
            <person name="Rokhsar D.S."/>
        </authorList>
    </citation>
    <scope>NUCLEOTIDE SEQUENCE [LARGE SCALE GENOMIC DNA]</scope>
    <source>
        <strain evidence="5">S238N-H82</strain>
        <tissue evidence="5">Testes</tissue>
    </source>
</reference>
<keyword evidence="4" id="KW-1133">Transmembrane helix</keyword>
<accession>C3YE58</accession>
<dbReference type="SUPFAM" id="SSF52058">
    <property type="entry name" value="L domain-like"/>
    <property type="match status" value="1"/>
</dbReference>
<dbReference type="PANTHER" id="PTHR24369">
    <property type="entry name" value="ANTIGEN BSP, PUTATIVE-RELATED"/>
    <property type="match status" value="1"/>
</dbReference>
<feature type="transmembrane region" description="Helical" evidence="4">
    <location>
        <begin position="374"/>
        <end position="398"/>
    </location>
</feature>
<evidence type="ECO:0000256" key="2">
    <source>
        <dbReference type="ARBA" id="ARBA00022729"/>
    </source>
</evidence>
<dbReference type="EMBL" id="GG666505">
    <property type="protein sequence ID" value="EEN61366.1"/>
    <property type="molecule type" value="Genomic_DNA"/>
</dbReference>
<keyword evidence="4" id="KW-0472">Membrane</keyword>
<keyword evidence="4" id="KW-0812">Transmembrane</keyword>
<evidence type="ECO:0000256" key="4">
    <source>
        <dbReference type="SAM" id="Phobius"/>
    </source>
</evidence>
<dbReference type="Pfam" id="PF13855">
    <property type="entry name" value="LRR_8"/>
    <property type="match status" value="1"/>
</dbReference>
<dbReference type="InterPro" id="IPR050541">
    <property type="entry name" value="LRR_TM_domain-containing"/>
</dbReference>
<proteinExistence type="predicted"/>
<organism>
    <name type="scientific">Branchiostoma floridae</name>
    <name type="common">Florida lancelet</name>
    <name type="synonym">Amphioxus</name>
    <dbReference type="NCBI Taxonomy" id="7739"/>
    <lineage>
        <taxon>Eukaryota</taxon>
        <taxon>Metazoa</taxon>
        <taxon>Chordata</taxon>
        <taxon>Cephalochordata</taxon>
        <taxon>Leptocardii</taxon>
        <taxon>Amphioxiformes</taxon>
        <taxon>Branchiostomatidae</taxon>
        <taxon>Branchiostoma</taxon>
    </lineage>
</organism>
<dbReference type="InParanoid" id="C3YE58"/>
<dbReference type="InterPro" id="IPR001611">
    <property type="entry name" value="Leu-rich_rpt"/>
</dbReference>
<dbReference type="InterPro" id="IPR032675">
    <property type="entry name" value="LRR_dom_sf"/>
</dbReference>
<gene>
    <name evidence="5" type="ORF">BRAFLDRAFT_74180</name>
</gene>
<dbReference type="eggNOG" id="KOG0619">
    <property type="taxonomic scope" value="Eukaryota"/>
</dbReference>
<sequence>MVTMTRLRSSPAILVAMVLTFATLIIANNRDKKASGTTIRKLQSRRCRVQDYYYCTPPQPRILCDNKGFTSLPDLDKLPRATVELQFPNNALSVFSCSGLHFPFTRLTTLNLRNNRISYFPWNCLNNMQSLRVLDLSHNRISCAKLPPVRLVIPYLRMLDVSYNRLTTLSKCDLGLDFHQPDLKGNVEPYALFIEGNLFNCDCSISWIIDLAIRVEECRKETPSSRCAVLPKNPLTRQMQRNMTEFRCKTPLGLERVELRKSNLTKCPQNRMISHCTIGHTCPITSPNPTPSNAITSSFMPTGSSSSELSNAMIDEPEQTGIGLNQVAQNVTITIVTEMYPQTEWYSLHSLSMTEAPQTLDKFSPPTSIEESGWVLTTVIVGGIVVLSGLVLAVYCGVAKIQAGRNASHGHVTNMATSYVVNSHRVTISSQNIQADGMHADSIDEADDYDPYAKSYVFDVPQYHIPNLGPKSPSQ</sequence>
<evidence type="ECO:0000256" key="1">
    <source>
        <dbReference type="ARBA" id="ARBA00022614"/>
    </source>
</evidence>
<evidence type="ECO:0000256" key="3">
    <source>
        <dbReference type="ARBA" id="ARBA00022737"/>
    </source>
</evidence>
<evidence type="ECO:0000313" key="5">
    <source>
        <dbReference type="EMBL" id="EEN61366.1"/>
    </source>
</evidence>
<dbReference type="Gene3D" id="3.80.10.10">
    <property type="entry name" value="Ribonuclease Inhibitor"/>
    <property type="match status" value="2"/>
</dbReference>
<protein>
    <recommendedName>
        <fullName evidence="6">LRRCT domain-containing protein</fullName>
    </recommendedName>
</protein>
<name>C3YE58_BRAFL</name>
<keyword evidence="2" id="KW-0732">Signal</keyword>
<dbReference type="PANTHER" id="PTHR24369:SF210">
    <property type="entry name" value="CHAOPTIN-RELATED"/>
    <property type="match status" value="1"/>
</dbReference>
<keyword evidence="3" id="KW-0677">Repeat</keyword>
<keyword evidence="1" id="KW-0433">Leucine-rich repeat</keyword>
<evidence type="ECO:0008006" key="6">
    <source>
        <dbReference type="Google" id="ProtNLM"/>
    </source>
</evidence>